<dbReference type="PROSITE" id="PS50082">
    <property type="entry name" value="WD_REPEATS_2"/>
    <property type="match status" value="2"/>
</dbReference>
<feature type="region of interest" description="Disordered" evidence="4">
    <location>
        <begin position="402"/>
        <end position="493"/>
    </location>
</feature>
<dbReference type="AlphaFoldDB" id="A0A0G4F2H6"/>
<dbReference type="InterPro" id="IPR001680">
    <property type="entry name" value="WD40_rpt"/>
</dbReference>
<dbReference type="VEuPathDB" id="CryptoDB:Vbra_8731"/>
<evidence type="ECO:0000256" key="1">
    <source>
        <dbReference type="ARBA" id="ARBA00022574"/>
    </source>
</evidence>
<dbReference type="PROSITE" id="PS00678">
    <property type="entry name" value="WD_REPEATS_1"/>
    <property type="match status" value="1"/>
</dbReference>
<organism evidence="5 6">
    <name type="scientific">Vitrella brassicaformis (strain CCMP3155)</name>
    <dbReference type="NCBI Taxonomy" id="1169540"/>
    <lineage>
        <taxon>Eukaryota</taxon>
        <taxon>Sar</taxon>
        <taxon>Alveolata</taxon>
        <taxon>Colpodellida</taxon>
        <taxon>Vitrellaceae</taxon>
        <taxon>Vitrella</taxon>
    </lineage>
</organism>
<dbReference type="OrthoDB" id="538223at2759"/>
<feature type="compositionally biased region" description="Low complexity" evidence="4">
    <location>
        <begin position="435"/>
        <end position="444"/>
    </location>
</feature>
<evidence type="ECO:0000256" key="3">
    <source>
        <dbReference type="PROSITE-ProRule" id="PRU00221"/>
    </source>
</evidence>
<sequence>MAASLCGYHPPALYNFRVGEDNGEWYPVRRLEGHTGGITRGRFSPDGKHLATASADGKIGIWDVETGQLVQMGGSERVSDCGLNDLCWHEGGRHVFAAGSDRSMVVLSMKSSRVAAALHDTHETACMTVAAPHLDNTWLLTGGYDERIKYWDLRRHGCLMDLKAHEGPVTSLDMSQDDRVFSSTSFDGFCRLWSTSLMRMLRTFAADDATPCCHGALSSNSQYLLSVTFDSKGRVWDLSRNRVQASLLDCPLGSSMRARMRRATDTPETLTRTLEQHQRNVQMVRREREAKAPELRRVMAPSVFGCFWRDRVLIPGHDGYVHMWDGFTGAKEGPPVRLRRGGKRPNYVPSRRMHKMFVSSVDCHPSHQTGIMISTGCGVDRSIVMWTYLVREEAARLGVDEDDAPAQNDTPSENNNNNNNVTIKKEDDLHHHQRQQQPQRPSPHIMEPSGPLPSPSLPPPGPPPAAPPPPVVPPAADDVMMVQEDSVSGDGDR</sequence>
<proteinExistence type="predicted"/>
<dbReference type="Gene3D" id="2.130.10.10">
    <property type="entry name" value="YVTN repeat-like/Quinoprotein amine dehydrogenase"/>
    <property type="match status" value="2"/>
</dbReference>
<dbReference type="STRING" id="1169540.A0A0G4F2H6"/>
<dbReference type="InterPro" id="IPR019775">
    <property type="entry name" value="WD40_repeat_CS"/>
</dbReference>
<dbReference type="InParanoid" id="A0A0G4F2H6"/>
<name>A0A0G4F2H6_VITBC</name>
<keyword evidence="1 3" id="KW-0853">WD repeat</keyword>
<dbReference type="PRINTS" id="PR00320">
    <property type="entry name" value="GPROTEINBRPT"/>
</dbReference>
<dbReference type="PANTHER" id="PTHR19879:SF9">
    <property type="entry name" value="TRANSCRIPTION INITIATION FACTOR TFIID SUBUNIT 5"/>
    <property type="match status" value="1"/>
</dbReference>
<dbReference type="InterPro" id="IPR015943">
    <property type="entry name" value="WD40/YVTN_repeat-like_dom_sf"/>
</dbReference>
<accession>A0A0G4F2H6</accession>
<keyword evidence="2" id="KW-0677">Repeat</keyword>
<evidence type="ECO:0000313" key="6">
    <source>
        <dbReference type="Proteomes" id="UP000041254"/>
    </source>
</evidence>
<dbReference type="InterPro" id="IPR036322">
    <property type="entry name" value="WD40_repeat_dom_sf"/>
</dbReference>
<evidence type="ECO:0000256" key="4">
    <source>
        <dbReference type="SAM" id="MobiDB-lite"/>
    </source>
</evidence>
<protein>
    <submittedName>
        <fullName evidence="5">Uncharacterized protein</fullName>
    </submittedName>
</protein>
<evidence type="ECO:0000256" key="2">
    <source>
        <dbReference type="ARBA" id="ARBA00022737"/>
    </source>
</evidence>
<reference evidence="5 6" key="1">
    <citation type="submission" date="2014-11" db="EMBL/GenBank/DDBJ databases">
        <authorList>
            <person name="Zhu J."/>
            <person name="Qi W."/>
            <person name="Song R."/>
        </authorList>
    </citation>
    <scope>NUCLEOTIDE SEQUENCE [LARGE SCALE GENOMIC DNA]</scope>
</reference>
<gene>
    <name evidence="5" type="ORF">Vbra_8731</name>
</gene>
<dbReference type="SMART" id="SM00320">
    <property type="entry name" value="WD40"/>
    <property type="match status" value="6"/>
</dbReference>
<dbReference type="InterPro" id="IPR020472">
    <property type="entry name" value="WD40_PAC1"/>
</dbReference>
<dbReference type="SUPFAM" id="SSF50978">
    <property type="entry name" value="WD40 repeat-like"/>
    <property type="match status" value="1"/>
</dbReference>
<dbReference type="PhylomeDB" id="A0A0G4F2H6"/>
<feature type="repeat" description="WD" evidence="3">
    <location>
        <begin position="162"/>
        <end position="203"/>
    </location>
</feature>
<dbReference type="Proteomes" id="UP000041254">
    <property type="component" value="Unassembled WGS sequence"/>
</dbReference>
<feature type="repeat" description="WD" evidence="3">
    <location>
        <begin position="31"/>
        <end position="72"/>
    </location>
</feature>
<dbReference type="EMBL" id="CDMY01000360">
    <property type="protein sequence ID" value="CEM05575.1"/>
    <property type="molecule type" value="Genomic_DNA"/>
</dbReference>
<dbReference type="PANTHER" id="PTHR19879">
    <property type="entry name" value="TRANSCRIPTION INITIATION FACTOR TFIID"/>
    <property type="match status" value="1"/>
</dbReference>
<dbReference type="PROSITE" id="PS50294">
    <property type="entry name" value="WD_REPEATS_REGION"/>
    <property type="match status" value="2"/>
</dbReference>
<evidence type="ECO:0000313" key="5">
    <source>
        <dbReference type="EMBL" id="CEM05575.1"/>
    </source>
</evidence>
<feature type="compositionally biased region" description="Pro residues" evidence="4">
    <location>
        <begin position="450"/>
        <end position="473"/>
    </location>
</feature>
<dbReference type="Pfam" id="PF00400">
    <property type="entry name" value="WD40"/>
    <property type="match status" value="3"/>
</dbReference>
<keyword evidence="6" id="KW-1185">Reference proteome</keyword>